<evidence type="ECO:0000313" key="2">
    <source>
        <dbReference type="Proteomes" id="UP001234178"/>
    </source>
</evidence>
<proteinExistence type="predicted"/>
<comment type="caution">
    <text evidence="1">The sequence shown here is derived from an EMBL/GenBank/DDBJ whole genome shotgun (WGS) entry which is preliminary data.</text>
</comment>
<name>A0ABR0A109_9CRUS</name>
<reference evidence="1 2" key="1">
    <citation type="journal article" date="2023" name="Nucleic Acids Res.">
        <title>The hologenome of Daphnia magna reveals possible DNA methylation and microbiome-mediated evolution of the host genome.</title>
        <authorList>
            <person name="Chaturvedi A."/>
            <person name="Li X."/>
            <person name="Dhandapani V."/>
            <person name="Marshall H."/>
            <person name="Kissane S."/>
            <person name="Cuenca-Cambronero M."/>
            <person name="Asole G."/>
            <person name="Calvet F."/>
            <person name="Ruiz-Romero M."/>
            <person name="Marangio P."/>
            <person name="Guigo R."/>
            <person name="Rago D."/>
            <person name="Mirbahai L."/>
            <person name="Eastwood N."/>
            <person name="Colbourne J.K."/>
            <person name="Zhou J."/>
            <person name="Mallon E."/>
            <person name="Orsini L."/>
        </authorList>
    </citation>
    <scope>NUCLEOTIDE SEQUENCE [LARGE SCALE GENOMIC DNA]</scope>
    <source>
        <strain evidence="1">LRV0_1</strain>
    </source>
</reference>
<organism evidence="1 2">
    <name type="scientific">Daphnia magna</name>
    <dbReference type="NCBI Taxonomy" id="35525"/>
    <lineage>
        <taxon>Eukaryota</taxon>
        <taxon>Metazoa</taxon>
        <taxon>Ecdysozoa</taxon>
        <taxon>Arthropoda</taxon>
        <taxon>Crustacea</taxon>
        <taxon>Branchiopoda</taxon>
        <taxon>Diplostraca</taxon>
        <taxon>Cladocera</taxon>
        <taxon>Anomopoda</taxon>
        <taxon>Daphniidae</taxon>
        <taxon>Daphnia</taxon>
    </lineage>
</organism>
<gene>
    <name evidence="1" type="ORF">OUZ56_000833</name>
</gene>
<evidence type="ECO:0000313" key="1">
    <source>
        <dbReference type="EMBL" id="KAK4018791.1"/>
    </source>
</evidence>
<dbReference type="Proteomes" id="UP001234178">
    <property type="component" value="Unassembled WGS sequence"/>
</dbReference>
<accession>A0ABR0A109</accession>
<protein>
    <submittedName>
        <fullName evidence="1">Uncharacterized protein</fullName>
    </submittedName>
</protein>
<sequence>MFDFDLSKYFNVLANSYGLGDKSDENVTETGRQKMKYDNGQKLNILSQACYVNWSCERQWNDAHKVTENRMTVHLYSTMSNQFTRMIRTPQAPECESH</sequence>
<keyword evidence="2" id="KW-1185">Reference proteome</keyword>
<dbReference type="EMBL" id="JAOYFB010000036">
    <property type="protein sequence ID" value="KAK4018791.1"/>
    <property type="molecule type" value="Genomic_DNA"/>
</dbReference>